<dbReference type="OrthoDB" id="10461606at2759"/>
<dbReference type="Proteomes" id="UP000596742">
    <property type="component" value="Unassembled WGS sequence"/>
</dbReference>
<name>A0A8B6CPU3_MYTGA</name>
<proteinExistence type="predicted"/>
<keyword evidence="3" id="KW-1185">Reference proteome</keyword>
<evidence type="ECO:0000313" key="2">
    <source>
        <dbReference type="EMBL" id="VDI08301.1"/>
    </source>
</evidence>
<protein>
    <submittedName>
        <fullName evidence="2">Uncharacterized protein</fullName>
    </submittedName>
</protein>
<accession>A0A8B6CPU3</accession>
<gene>
    <name evidence="2" type="ORF">MGAL_10B045403</name>
</gene>
<dbReference type="AlphaFoldDB" id="A0A8B6CPU3"/>
<comment type="caution">
    <text evidence="2">The sequence shown here is derived from an EMBL/GenBank/DDBJ whole genome shotgun (WGS) entry which is preliminary data.</text>
</comment>
<feature type="compositionally biased region" description="Polar residues" evidence="1">
    <location>
        <begin position="152"/>
        <end position="161"/>
    </location>
</feature>
<reference evidence="2" key="1">
    <citation type="submission" date="2018-11" db="EMBL/GenBank/DDBJ databases">
        <authorList>
            <person name="Alioto T."/>
            <person name="Alioto T."/>
        </authorList>
    </citation>
    <scope>NUCLEOTIDE SEQUENCE</scope>
</reference>
<sequence length="262" mass="29933">MSAFLCCWRRQRPACGQGRTKNIKRSPLEKKLVNEIEVKLENLENPEGSDGPKRMLLNGYVKDPTIHGKRREGIDKDAYDYAEVRMVPKAAYLQKDGKKDDEDCDGYQVYTGPPPAKTAKKTKDIYVNHTVTKKDYTHNKMSQQKLSDHQTTENSPETRVSSGDLTYYENLKSVDNYYENKSNGMKYTDYENVNYKETDIGTMVAVRSNNVKVKTVNQFTAVNTSTINIDHAEYINITTVVQFVNVKAEKSAKESDKNSNTW</sequence>
<dbReference type="EMBL" id="UYJE01002158">
    <property type="protein sequence ID" value="VDI08301.1"/>
    <property type="molecule type" value="Genomic_DNA"/>
</dbReference>
<evidence type="ECO:0000313" key="3">
    <source>
        <dbReference type="Proteomes" id="UP000596742"/>
    </source>
</evidence>
<organism evidence="2 3">
    <name type="scientific">Mytilus galloprovincialis</name>
    <name type="common">Mediterranean mussel</name>
    <dbReference type="NCBI Taxonomy" id="29158"/>
    <lineage>
        <taxon>Eukaryota</taxon>
        <taxon>Metazoa</taxon>
        <taxon>Spiralia</taxon>
        <taxon>Lophotrochozoa</taxon>
        <taxon>Mollusca</taxon>
        <taxon>Bivalvia</taxon>
        <taxon>Autobranchia</taxon>
        <taxon>Pteriomorphia</taxon>
        <taxon>Mytilida</taxon>
        <taxon>Mytiloidea</taxon>
        <taxon>Mytilidae</taxon>
        <taxon>Mytilinae</taxon>
        <taxon>Mytilus</taxon>
    </lineage>
</organism>
<feature type="region of interest" description="Disordered" evidence="1">
    <location>
        <begin position="136"/>
        <end position="161"/>
    </location>
</feature>
<evidence type="ECO:0000256" key="1">
    <source>
        <dbReference type="SAM" id="MobiDB-lite"/>
    </source>
</evidence>